<dbReference type="AlphaFoldDB" id="A0A8S1K4V7"/>
<comment type="caution">
    <text evidence="1">The sequence shown here is derived from an EMBL/GenBank/DDBJ whole genome shotgun (WGS) entry which is preliminary data.</text>
</comment>
<accession>A0A8S1K4V7</accession>
<evidence type="ECO:0000313" key="1">
    <source>
        <dbReference type="EMBL" id="CAD8049433.1"/>
    </source>
</evidence>
<proteinExistence type="predicted"/>
<sequence length="122" mass="14423">MLSRIDIELIIDQIIFIVELLIAGQFATPSLTYLNELYKTLVTPFNLFKQDQLGYVIANMETLKKKTNQDYLKGFKKGSSRNLKIANQLQKSRKDYSQSFEQFMLNYYYFVWMNINLIKVES</sequence>
<keyword evidence="2" id="KW-1185">Reference proteome</keyword>
<dbReference type="EMBL" id="CAJJDN010000004">
    <property type="protein sequence ID" value="CAD8049433.1"/>
    <property type="molecule type" value="Genomic_DNA"/>
</dbReference>
<organism evidence="1 2">
    <name type="scientific">Paramecium sonneborni</name>
    <dbReference type="NCBI Taxonomy" id="65129"/>
    <lineage>
        <taxon>Eukaryota</taxon>
        <taxon>Sar</taxon>
        <taxon>Alveolata</taxon>
        <taxon>Ciliophora</taxon>
        <taxon>Intramacronucleata</taxon>
        <taxon>Oligohymenophorea</taxon>
        <taxon>Peniculida</taxon>
        <taxon>Parameciidae</taxon>
        <taxon>Paramecium</taxon>
    </lineage>
</organism>
<evidence type="ECO:0000313" key="2">
    <source>
        <dbReference type="Proteomes" id="UP000692954"/>
    </source>
</evidence>
<gene>
    <name evidence="1" type="ORF">PSON_ATCC_30995.1.T0040121</name>
</gene>
<dbReference type="Proteomes" id="UP000692954">
    <property type="component" value="Unassembled WGS sequence"/>
</dbReference>
<protein>
    <submittedName>
        <fullName evidence="1">Uncharacterized protein</fullName>
    </submittedName>
</protein>
<name>A0A8S1K4V7_9CILI</name>
<reference evidence="1" key="1">
    <citation type="submission" date="2021-01" db="EMBL/GenBank/DDBJ databases">
        <authorList>
            <consortium name="Genoscope - CEA"/>
            <person name="William W."/>
        </authorList>
    </citation>
    <scope>NUCLEOTIDE SEQUENCE</scope>
</reference>